<dbReference type="InterPro" id="IPR029060">
    <property type="entry name" value="PIN-like_dom_sf"/>
</dbReference>
<sequence length="616" mass="70117">MQNFYKQFRDIGVQLIAFLGNYKPKTKRQGWIKRRYDHIDRVNRIMTYAKANMKPVANSDFGVFPSELVDTVAAVIRFVLKETIVHSLTETDMEIIAYARKHKSFGILSQDTDFSIANAAHYYLSMRHLCLQNMTTCVYDSRGLADHLQLQVNQLPLFATLMGNDIMDYDTMKKFHYPILKAGAIKIFVQSIASLCRPVRCDQEGNPLDKNQIIGLSKQISAGSYLDFTKVYTLMMESISSYSIYSVEDELLIDKMNISSDQKDILSLAVTLYRQCWITCDVLMLLCTKEMQMSTCIEIFNEGNIKPIGNILARLRKVLYGAVLNGGQSMTIKEYVITGYKCLDRGIPIVTPAKLTSVQPLNEVWHKSLRSGCQRINQHWEPLTTSVAIDRHLLEKIPNSSDAMMRYFVMTFIQSSDLRIARPDVMGKILALLPGLPSEVHVPLFTFLYLDYEPGAFLSSSERDAVLFTFSLVSVLSSTQLHTFLQSPQQFMSKAESNHLIRAANLFMKTTQLIINLNAVCGFPIPLEAVNGHNYWQGSVVQLFYQFLYGHQKRPLDLYYTLCSILKVNGPSTVYNINRNSDKKSSPLYKFVRVMHGWTELGLLNDDLAKVVRESS</sequence>
<protein>
    <submittedName>
        <fullName evidence="2">Constitutive coactivator of peroxisome proliferator-activated receptor gamma</fullName>
    </submittedName>
</protein>
<proteinExistence type="inferred from homology"/>
<dbReference type="GO" id="GO:0005634">
    <property type="term" value="C:nucleus"/>
    <property type="evidence" value="ECO:0007669"/>
    <property type="project" value="TreeGrafter"/>
</dbReference>
<keyword evidence="2" id="KW-0675">Receptor</keyword>
<dbReference type="PANTHER" id="PTHR15976">
    <property type="entry name" value="CONSTITUTIVE COACTIVATOR OF PEROXISOME PROLIFERATOR-ACTIVATED RECEPTOR GAMMA"/>
    <property type="match status" value="1"/>
</dbReference>
<name>A0A8D9AAX1_9HEMI</name>
<dbReference type="SUPFAM" id="SSF88723">
    <property type="entry name" value="PIN domain-like"/>
    <property type="match status" value="1"/>
</dbReference>
<dbReference type="InterPro" id="IPR026784">
    <property type="entry name" value="Coact_PPARg"/>
</dbReference>
<organism evidence="2">
    <name type="scientific">Cacopsylla melanoneura</name>
    <dbReference type="NCBI Taxonomy" id="428564"/>
    <lineage>
        <taxon>Eukaryota</taxon>
        <taxon>Metazoa</taxon>
        <taxon>Ecdysozoa</taxon>
        <taxon>Arthropoda</taxon>
        <taxon>Hexapoda</taxon>
        <taxon>Insecta</taxon>
        <taxon>Pterygota</taxon>
        <taxon>Neoptera</taxon>
        <taxon>Paraneoptera</taxon>
        <taxon>Hemiptera</taxon>
        <taxon>Sternorrhyncha</taxon>
        <taxon>Psylloidea</taxon>
        <taxon>Psyllidae</taxon>
        <taxon>Psyllinae</taxon>
        <taxon>Cacopsylla</taxon>
    </lineage>
</organism>
<evidence type="ECO:0000313" key="2">
    <source>
        <dbReference type="EMBL" id="CAG6760822.1"/>
    </source>
</evidence>
<reference evidence="2" key="1">
    <citation type="submission" date="2021-05" db="EMBL/GenBank/DDBJ databases">
        <authorList>
            <person name="Alioto T."/>
            <person name="Alioto T."/>
            <person name="Gomez Garrido J."/>
        </authorList>
    </citation>
    <scope>NUCLEOTIDE SEQUENCE</scope>
</reference>
<accession>A0A8D9AAX1</accession>
<dbReference type="EMBL" id="HBUF01557643">
    <property type="protein sequence ID" value="CAG6760822.1"/>
    <property type="molecule type" value="Transcribed_RNA"/>
</dbReference>
<dbReference type="PANTHER" id="PTHR15976:SF17">
    <property type="entry name" value="CONSTITUTIVE COACTIVATOR OF PEROXISOME PROLIFERATOR-ACTIVATED RECEPTOR GAMMA"/>
    <property type="match status" value="1"/>
</dbReference>
<evidence type="ECO:0000256" key="1">
    <source>
        <dbReference type="ARBA" id="ARBA00009495"/>
    </source>
</evidence>
<dbReference type="AlphaFoldDB" id="A0A8D9AAX1"/>
<comment type="similarity">
    <text evidence="1">Belongs to the constitutive coactivator of PPAR-gamma family.</text>
</comment>